<dbReference type="SUPFAM" id="SSF53383">
    <property type="entry name" value="PLP-dependent transferases"/>
    <property type="match status" value="1"/>
</dbReference>
<sequence length="351" mass="39148">MIELIHGGDIYSAHERGLEAVLDFSANINPLGMPDGVREALASGLGSCEAYPDPLCRALTAALSQSLSQPAERILCGNGASDLIYRLVQALCPKTALVLAPCFEEYEQALSSVGCTVRRHLLREEEDFRLTERILGDLTEEIDLFFLCNPNNPTGQTVDQGLLRRILQHCRERGIVLALDECFNDFLDNPEAHTMRDSLAQNDNLILFYAFTKMYAIPGLRLGYCLCADRGLLERMYHCASPWNVSAPAQLAGIQALREEDYRRRTAALIRSERAFLREGLAKLGCTVYGSHANYLFFRPHVPHLRERLEPRGILLRDCGNFKGLSGEFCRIAVRGRTDNEALLAAMGELT</sequence>
<dbReference type="PANTHER" id="PTHR42885:SF1">
    <property type="entry name" value="THREONINE-PHOSPHATE DECARBOXYLASE"/>
    <property type="match status" value="1"/>
</dbReference>
<dbReference type="Proteomes" id="UP000653127">
    <property type="component" value="Unassembled WGS sequence"/>
</dbReference>
<name>A0A926DY54_9FIRM</name>
<dbReference type="EMBL" id="JACRST010000003">
    <property type="protein sequence ID" value="MBC8546058.1"/>
    <property type="molecule type" value="Genomic_DNA"/>
</dbReference>
<dbReference type="RefSeq" id="WP_249282208.1">
    <property type="nucleotide sequence ID" value="NZ_JACRST010000003.1"/>
</dbReference>
<comment type="cofactor">
    <cofactor evidence="1">
        <name>pyridoxal 5'-phosphate</name>
        <dbReference type="ChEBI" id="CHEBI:597326"/>
    </cofactor>
</comment>
<dbReference type="GO" id="GO:0030170">
    <property type="term" value="F:pyridoxal phosphate binding"/>
    <property type="evidence" value="ECO:0007669"/>
    <property type="project" value="InterPro"/>
</dbReference>
<keyword evidence="5" id="KW-1185">Reference proteome</keyword>
<dbReference type="InterPro" id="IPR004839">
    <property type="entry name" value="Aminotransferase_I/II_large"/>
</dbReference>
<proteinExistence type="predicted"/>
<dbReference type="Gene3D" id="3.40.640.10">
    <property type="entry name" value="Type I PLP-dependent aspartate aminotransferase-like (Major domain)"/>
    <property type="match status" value="1"/>
</dbReference>
<dbReference type="AlphaFoldDB" id="A0A926DY54"/>
<keyword evidence="2" id="KW-0663">Pyridoxal phosphate</keyword>
<feature type="domain" description="Aminotransferase class I/classII large" evidence="3">
    <location>
        <begin position="21"/>
        <end position="339"/>
    </location>
</feature>
<gene>
    <name evidence="4" type="ORF">H8711_03795</name>
</gene>
<organism evidence="4 5">
    <name type="scientific">Ligaoa zhengdingensis</name>
    <dbReference type="NCBI Taxonomy" id="2763658"/>
    <lineage>
        <taxon>Bacteria</taxon>
        <taxon>Bacillati</taxon>
        <taxon>Bacillota</taxon>
        <taxon>Clostridia</taxon>
        <taxon>Eubacteriales</taxon>
        <taxon>Oscillospiraceae</taxon>
        <taxon>Ligaoa</taxon>
    </lineage>
</organism>
<dbReference type="CDD" id="cd00609">
    <property type="entry name" value="AAT_like"/>
    <property type="match status" value="1"/>
</dbReference>
<evidence type="ECO:0000259" key="3">
    <source>
        <dbReference type="Pfam" id="PF00155"/>
    </source>
</evidence>
<reference evidence="4" key="1">
    <citation type="submission" date="2020-08" db="EMBL/GenBank/DDBJ databases">
        <title>Genome public.</title>
        <authorList>
            <person name="Liu C."/>
            <person name="Sun Q."/>
        </authorList>
    </citation>
    <scope>NUCLEOTIDE SEQUENCE</scope>
    <source>
        <strain evidence="4">NSJ-31</strain>
    </source>
</reference>
<dbReference type="InterPro" id="IPR015424">
    <property type="entry name" value="PyrdxlP-dep_Trfase"/>
</dbReference>
<dbReference type="InterPro" id="IPR015421">
    <property type="entry name" value="PyrdxlP-dep_Trfase_major"/>
</dbReference>
<protein>
    <submittedName>
        <fullName evidence="4">Aminotransferase class I/II-fold pyridoxal phosphate-dependent enzyme</fullName>
    </submittedName>
</protein>
<accession>A0A926DY54</accession>
<dbReference type="PANTHER" id="PTHR42885">
    <property type="entry name" value="HISTIDINOL-PHOSPHATE AMINOTRANSFERASE-RELATED"/>
    <property type="match status" value="1"/>
</dbReference>
<dbReference type="Pfam" id="PF00155">
    <property type="entry name" value="Aminotran_1_2"/>
    <property type="match status" value="1"/>
</dbReference>
<dbReference type="GO" id="GO:0008483">
    <property type="term" value="F:transaminase activity"/>
    <property type="evidence" value="ECO:0007669"/>
    <property type="project" value="UniProtKB-KW"/>
</dbReference>
<dbReference type="InterPro" id="IPR015422">
    <property type="entry name" value="PyrdxlP-dep_Trfase_small"/>
</dbReference>
<keyword evidence="4" id="KW-0032">Aminotransferase</keyword>
<dbReference type="Gene3D" id="3.90.1150.10">
    <property type="entry name" value="Aspartate Aminotransferase, domain 1"/>
    <property type="match status" value="1"/>
</dbReference>
<evidence type="ECO:0000256" key="1">
    <source>
        <dbReference type="ARBA" id="ARBA00001933"/>
    </source>
</evidence>
<evidence type="ECO:0000313" key="4">
    <source>
        <dbReference type="EMBL" id="MBC8546058.1"/>
    </source>
</evidence>
<evidence type="ECO:0000313" key="5">
    <source>
        <dbReference type="Proteomes" id="UP000653127"/>
    </source>
</evidence>
<evidence type="ECO:0000256" key="2">
    <source>
        <dbReference type="ARBA" id="ARBA00022898"/>
    </source>
</evidence>
<keyword evidence="4" id="KW-0808">Transferase</keyword>
<comment type="caution">
    <text evidence="4">The sequence shown here is derived from an EMBL/GenBank/DDBJ whole genome shotgun (WGS) entry which is preliminary data.</text>
</comment>